<keyword evidence="1" id="KW-0812">Transmembrane</keyword>
<evidence type="ECO:0000313" key="3">
    <source>
        <dbReference type="Proteomes" id="UP000663720"/>
    </source>
</evidence>
<dbReference type="RefSeq" id="WP_207690231.1">
    <property type="nucleotide sequence ID" value="NZ_CP061799.1"/>
</dbReference>
<keyword evidence="1" id="KW-1133">Transmembrane helix</keyword>
<evidence type="ECO:0000256" key="1">
    <source>
        <dbReference type="SAM" id="Phobius"/>
    </source>
</evidence>
<dbReference type="Proteomes" id="UP000663720">
    <property type="component" value="Chromosome"/>
</dbReference>
<dbReference type="KEGG" id="dli:dnl_05850"/>
<organism evidence="2 3">
    <name type="scientific">Desulfonema limicola</name>
    <dbReference type="NCBI Taxonomy" id="45656"/>
    <lineage>
        <taxon>Bacteria</taxon>
        <taxon>Pseudomonadati</taxon>
        <taxon>Thermodesulfobacteriota</taxon>
        <taxon>Desulfobacteria</taxon>
        <taxon>Desulfobacterales</taxon>
        <taxon>Desulfococcaceae</taxon>
        <taxon>Desulfonema</taxon>
    </lineage>
</organism>
<evidence type="ECO:0000313" key="2">
    <source>
        <dbReference type="EMBL" id="QTA78363.1"/>
    </source>
</evidence>
<dbReference type="EMBL" id="CP061799">
    <property type="protein sequence ID" value="QTA78363.1"/>
    <property type="molecule type" value="Genomic_DNA"/>
</dbReference>
<accession>A0A975B400</accession>
<reference evidence="2" key="1">
    <citation type="journal article" date="2021" name="Microb. Physiol.">
        <title>Proteogenomic Insights into the Physiology of Marine, Sulfate-Reducing, Filamentous Desulfonema limicola and Desulfonema magnum.</title>
        <authorList>
            <person name="Schnaars V."/>
            <person name="Wohlbrand L."/>
            <person name="Scheve S."/>
            <person name="Hinrichs C."/>
            <person name="Reinhardt R."/>
            <person name="Rabus R."/>
        </authorList>
    </citation>
    <scope>NUCLEOTIDE SEQUENCE</scope>
    <source>
        <strain evidence="2">5ac10</strain>
    </source>
</reference>
<protein>
    <submittedName>
        <fullName evidence="2">Uncharacterized protein</fullName>
    </submittedName>
</protein>
<name>A0A975B400_9BACT</name>
<keyword evidence="3" id="KW-1185">Reference proteome</keyword>
<sequence>MKPCSNYDKTLFLDVYGEMKPGEQSDILNMIFNIKEAAPCADLLPDEARSLAFSIKQKLNNENQVSKWQQWIQNILKNPVPALAAACLVFLVFGWFGTKGLENHWPMQTASNLSTEEKLLIKDFEVIKNLDLLEEMDALEKLVQVVDKREYGSCLFDNSFFAQKEKFLNEYKV</sequence>
<dbReference type="AlphaFoldDB" id="A0A975B400"/>
<feature type="transmembrane region" description="Helical" evidence="1">
    <location>
        <begin position="80"/>
        <end position="98"/>
    </location>
</feature>
<keyword evidence="1" id="KW-0472">Membrane</keyword>
<proteinExistence type="predicted"/>
<gene>
    <name evidence="2" type="ORF">dnl_05850</name>
</gene>